<dbReference type="AlphaFoldDB" id="A0A0B0MCB6"/>
<dbReference type="EMBL" id="JRRC01024239">
    <property type="protein sequence ID" value="KHF98006.1"/>
    <property type="molecule type" value="Genomic_DNA"/>
</dbReference>
<organism evidence="1 2">
    <name type="scientific">Gossypium arboreum</name>
    <name type="common">Tree cotton</name>
    <name type="synonym">Gossypium nanking</name>
    <dbReference type="NCBI Taxonomy" id="29729"/>
    <lineage>
        <taxon>Eukaryota</taxon>
        <taxon>Viridiplantae</taxon>
        <taxon>Streptophyta</taxon>
        <taxon>Embryophyta</taxon>
        <taxon>Tracheophyta</taxon>
        <taxon>Spermatophyta</taxon>
        <taxon>Magnoliopsida</taxon>
        <taxon>eudicotyledons</taxon>
        <taxon>Gunneridae</taxon>
        <taxon>Pentapetalae</taxon>
        <taxon>rosids</taxon>
        <taxon>malvids</taxon>
        <taxon>Malvales</taxon>
        <taxon>Malvaceae</taxon>
        <taxon>Malvoideae</taxon>
        <taxon>Gossypium</taxon>
    </lineage>
</organism>
<accession>A0A0B0MCB6</accession>
<proteinExistence type="predicted"/>
<keyword evidence="2" id="KW-1185">Reference proteome</keyword>
<protein>
    <submittedName>
        <fullName evidence="1">Uncharacterized protein</fullName>
    </submittedName>
</protein>
<gene>
    <name evidence="1" type="ORF">F383_37334</name>
</gene>
<reference evidence="2" key="1">
    <citation type="submission" date="2014-09" db="EMBL/GenBank/DDBJ databases">
        <authorList>
            <person name="Mudge J."/>
            <person name="Ramaraj T."/>
            <person name="Lindquist I.E."/>
            <person name="Bharti A.K."/>
            <person name="Sundararajan A."/>
            <person name="Cameron C.T."/>
            <person name="Woodward J.E."/>
            <person name="May G.D."/>
            <person name="Brubaker C."/>
            <person name="Broadhvest J."/>
            <person name="Wilkins T.A."/>
        </authorList>
    </citation>
    <scope>NUCLEOTIDE SEQUENCE</scope>
    <source>
        <strain evidence="2">cv. AKA8401</strain>
    </source>
</reference>
<dbReference type="Proteomes" id="UP000032142">
    <property type="component" value="Unassembled WGS sequence"/>
</dbReference>
<name>A0A0B0MCB6_GOSAR</name>
<evidence type="ECO:0000313" key="1">
    <source>
        <dbReference type="EMBL" id="KHF98006.1"/>
    </source>
</evidence>
<sequence length="28" mass="3200">MEHIEDGESYLYVSAMEQILATSLISLR</sequence>
<evidence type="ECO:0000313" key="2">
    <source>
        <dbReference type="Proteomes" id="UP000032142"/>
    </source>
</evidence>
<comment type="caution">
    <text evidence="1">The sequence shown here is derived from an EMBL/GenBank/DDBJ whole genome shotgun (WGS) entry which is preliminary data.</text>
</comment>